<feature type="non-terminal residue" evidence="7">
    <location>
        <position position="233"/>
    </location>
</feature>
<dbReference type="InterPro" id="IPR001309">
    <property type="entry name" value="Pept_C14_p20"/>
</dbReference>
<dbReference type="PANTHER" id="PTHR47901">
    <property type="entry name" value="CASPASE RECRUITMENT DOMAIN-CONTAINING PROTEIN 18"/>
    <property type="match status" value="1"/>
</dbReference>
<dbReference type="InterPro" id="IPR015917">
    <property type="entry name" value="Pept_C14A"/>
</dbReference>
<dbReference type="Gene3D" id="3.40.50.1460">
    <property type="match status" value="1"/>
</dbReference>
<name>A0A8X7XLU9_POLSE</name>
<evidence type="ECO:0000313" key="7">
    <source>
        <dbReference type="EMBL" id="KAG2469615.1"/>
    </source>
</evidence>
<evidence type="ECO:0000313" key="8">
    <source>
        <dbReference type="Proteomes" id="UP000886611"/>
    </source>
</evidence>
<feature type="compositionally biased region" description="Basic and acidic residues" evidence="3">
    <location>
        <begin position="113"/>
        <end position="128"/>
    </location>
</feature>
<evidence type="ECO:0000259" key="4">
    <source>
        <dbReference type="PROSITE" id="PS50207"/>
    </source>
</evidence>
<evidence type="ECO:0000256" key="2">
    <source>
        <dbReference type="RuleBase" id="RU003971"/>
    </source>
</evidence>
<dbReference type="SMART" id="SM00115">
    <property type="entry name" value="CASc"/>
    <property type="match status" value="1"/>
</dbReference>
<proteinExistence type="inferred from homology"/>
<feature type="domain" description="CARD" evidence="6">
    <location>
        <begin position="7"/>
        <end position="82"/>
    </location>
</feature>
<organism evidence="7 8">
    <name type="scientific">Polypterus senegalus</name>
    <name type="common">Senegal bichir</name>
    <dbReference type="NCBI Taxonomy" id="55291"/>
    <lineage>
        <taxon>Eukaryota</taxon>
        <taxon>Metazoa</taxon>
        <taxon>Chordata</taxon>
        <taxon>Craniata</taxon>
        <taxon>Vertebrata</taxon>
        <taxon>Euteleostomi</taxon>
        <taxon>Actinopterygii</taxon>
        <taxon>Polypteriformes</taxon>
        <taxon>Polypteridae</taxon>
        <taxon>Polypterus</taxon>
    </lineage>
</organism>
<protein>
    <submittedName>
        <fullName evidence="7">CASP2 protein</fullName>
    </submittedName>
</protein>
<dbReference type="EMBL" id="JAATIS010000147">
    <property type="protein sequence ID" value="KAG2469615.1"/>
    <property type="molecule type" value="Genomic_DNA"/>
</dbReference>
<dbReference type="Gene3D" id="3.30.70.1470">
    <property type="entry name" value="Caspase-like"/>
    <property type="match status" value="1"/>
</dbReference>
<dbReference type="GO" id="GO:0006508">
    <property type="term" value="P:proteolysis"/>
    <property type="evidence" value="ECO:0007669"/>
    <property type="project" value="InterPro"/>
</dbReference>
<dbReference type="SUPFAM" id="SSF52129">
    <property type="entry name" value="Caspase-like"/>
    <property type="match status" value="1"/>
</dbReference>
<dbReference type="Pfam" id="PF00656">
    <property type="entry name" value="Peptidase_C14"/>
    <property type="match status" value="1"/>
</dbReference>
<dbReference type="PROSITE" id="PS50207">
    <property type="entry name" value="CASPASE_P10"/>
    <property type="match status" value="1"/>
</dbReference>
<reference evidence="7 8" key="1">
    <citation type="journal article" date="2021" name="Cell">
        <title>Tracing the genetic footprints of vertebrate landing in non-teleost ray-finned fishes.</title>
        <authorList>
            <person name="Bi X."/>
            <person name="Wang K."/>
            <person name="Yang L."/>
            <person name="Pan H."/>
            <person name="Jiang H."/>
            <person name="Wei Q."/>
            <person name="Fang M."/>
            <person name="Yu H."/>
            <person name="Zhu C."/>
            <person name="Cai Y."/>
            <person name="He Y."/>
            <person name="Gan X."/>
            <person name="Zeng H."/>
            <person name="Yu D."/>
            <person name="Zhu Y."/>
            <person name="Jiang H."/>
            <person name="Qiu Q."/>
            <person name="Yang H."/>
            <person name="Zhang Y.E."/>
            <person name="Wang W."/>
            <person name="Zhu M."/>
            <person name="He S."/>
            <person name="Zhang G."/>
        </authorList>
    </citation>
    <scope>NUCLEOTIDE SEQUENCE [LARGE SCALE GENOMIC DNA]</scope>
    <source>
        <strain evidence="7">Bchr_013</strain>
    </source>
</reference>
<dbReference type="GO" id="GO:0004197">
    <property type="term" value="F:cysteine-type endopeptidase activity"/>
    <property type="evidence" value="ECO:0007669"/>
    <property type="project" value="InterPro"/>
</dbReference>
<dbReference type="InterPro" id="IPR029030">
    <property type="entry name" value="Caspase-like_dom_sf"/>
</dbReference>
<evidence type="ECO:0000259" key="5">
    <source>
        <dbReference type="PROSITE" id="PS50208"/>
    </source>
</evidence>
<dbReference type="InterPro" id="IPR011029">
    <property type="entry name" value="DEATH-like_dom_sf"/>
</dbReference>
<feature type="non-terminal residue" evidence="7">
    <location>
        <position position="1"/>
    </location>
</feature>
<feature type="domain" description="Caspase family p10" evidence="4">
    <location>
        <begin position="133"/>
        <end position="226"/>
    </location>
</feature>
<feature type="domain" description="Caspase family p20" evidence="5">
    <location>
        <begin position="57"/>
        <end position="102"/>
    </location>
</feature>
<gene>
    <name evidence="7" type="primary">Casp2</name>
    <name evidence="7" type="ORF">GTO96_0022947</name>
</gene>
<dbReference type="PANTHER" id="PTHR47901:SF7">
    <property type="entry name" value="CASPASE 2"/>
    <property type="match status" value="1"/>
</dbReference>
<comment type="similarity">
    <text evidence="1 2">Belongs to the peptidase C14A family.</text>
</comment>
<keyword evidence="8" id="KW-1185">Reference proteome</keyword>
<comment type="caution">
    <text evidence="7">The sequence shown here is derived from an EMBL/GenBank/DDBJ whole genome shotgun (WGS) entry which is preliminary data.</text>
</comment>
<dbReference type="Proteomes" id="UP000886611">
    <property type="component" value="Unassembled WGS sequence"/>
</dbReference>
<dbReference type="SUPFAM" id="SSF47986">
    <property type="entry name" value="DEATH domain"/>
    <property type="match status" value="1"/>
</dbReference>
<dbReference type="InterPro" id="IPR011600">
    <property type="entry name" value="Pept_C14_caspase"/>
</dbReference>
<dbReference type="GO" id="GO:0042981">
    <property type="term" value="P:regulation of apoptotic process"/>
    <property type="evidence" value="ECO:0007669"/>
    <property type="project" value="InterPro"/>
</dbReference>
<dbReference type="InterPro" id="IPR002398">
    <property type="entry name" value="Pept_C14"/>
</dbReference>
<evidence type="ECO:0000256" key="3">
    <source>
        <dbReference type="SAM" id="MobiDB-lite"/>
    </source>
</evidence>
<dbReference type="FunFam" id="3.30.70.1470:FF:000001">
    <property type="entry name" value="Putative caspase-2"/>
    <property type="match status" value="1"/>
</dbReference>
<feature type="region of interest" description="Disordered" evidence="3">
    <location>
        <begin position="108"/>
        <end position="137"/>
    </location>
</feature>
<dbReference type="InterPro" id="IPR002138">
    <property type="entry name" value="Pept_C14_p10"/>
</dbReference>
<dbReference type="PROSITE" id="PS50209">
    <property type="entry name" value="CARD"/>
    <property type="match status" value="1"/>
</dbReference>
<accession>A0A8X7XLU9</accession>
<dbReference type="InterPro" id="IPR001315">
    <property type="entry name" value="CARD"/>
</dbReference>
<dbReference type="AlphaFoldDB" id="A0A8X7XLU9"/>
<evidence type="ECO:0000259" key="6">
    <source>
        <dbReference type="PROSITE" id="PS50209"/>
    </source>
</evidence>
<evidence type="ECO:0000256" key="1">
    <source>
        <dbReference type="ARBA" id="ARBA00010134"/>
    </source>
</evidence>
<sequence>MLGEFGMSQCHQDALKKHRVILAKQLVPGELLQHLLAADILTDEMVEKIMVSLILFQDMKNILVQFSRHKDHRSADACIVALLSHGIEGAVYGVDGEMLKAKMPDAGVDQLDGSERAESPGCEQRDAGISKPQKPRLPTQSDMICGYASLKGTAALRNTKQGSWFVQALNIVFRQRAKDRHVADMLVEVNALIKSREGYAPGTEFHRCKEMSEFTSSLCKDLYLFPGYPQANS</sequence>
<dbReference type="PROSITE" id="PS50208">
    <property type="entry name" value="CASPASE_P20"/>
    <property type="match status" value="1"/>
</dbReference>